<dbReference type="PANTHER" id="PTHR43640:SF1">
    <property type="entry name" value="THIOREDOXIN-DEPENDENT PEROXIREDOXIN"/>
    <property type="match status" value="1"/>
</dbReference>
<dbReference type="EMBL" id="QLLQ01000002">
    <property type="protein sequence ID" value="RAJ26729.1"/>
    <property type="molecule type" value="Genomic_DNA"/>
</dbReference>
<dbReference type="CDD" id="cd02970">
    <property type="entry name" value="PRX_like2"/>
    <property type="match status" value="1"/>
</dbReference>
<dbReference type="GO" id="GO:0016209">
    <property type="term" value="F:antioxidant activity"/>
    <property type="evidence" value="ECO:0007669"/>
    <property type="project" value="InterPro"/>
</dbReference>
<dbReference type="PROSITE" id="PS51352">
    <property type="entry name" value="THIOREDOXIN_2"/>
    <property type="match status" value="1"/>
</dbReference>
<dbReference type="AlphaFoldDB" id="A0A327SCD1"/>
<evidence type="ECO:0000313" key="3">
    <source>
        <dbReference type="Proteomes" id="UP000248987"/>
    </source>
</evidence>
<protein>
    <submittedName>
        <fullName evidence="2">Peroxiredoxin</fullName>
    </submittedName>
</protein>
<dbReference type="InterPro" id="IPR000866">
    <property type="entry name" value="AhpC/TSA"/>
</dbReference>
<dbReference type="SUPFAM" id="SSF52833">
    <property type="entry name" value="Thioredoxin-like"/>
    <property type="match status" value="1"/>
</dbReference>
<dbReference type="RefSeq" id="WP_317047100.1">
    <property type="nucleotide sequence ID" value="NZ_LZRN01000006.1"/>
</dbReference>
<name>A0A327SCD1_9FLAO</name>
<dbReference type="Gene3D" id="3.40.30.10">
    <property type="entry name" value="Glutaredoxin"/>
    <property type="match status" value="1"/>
</dbReference>
<evidence type="ECO:0000259" key="1">
    <source>
        <dbReference type="PROSITE" id="PS51352"/>
    </source>
</evidence>
<dbReference type="InterPro" id="IPR036249">
    <property type="entry name" value="Thioredoxin-like_sf"/>
</dbReference>
<evidence type="ECO:0000313" key="2">
    <source>
        <dbReference type="EMBL" id="RAJ26729.1"/>
    </source>
</evidence>
<dbReference type="Proteomes" id="UP000248987">
    <property type="component" value="Unassembled WGS sequence"/>
</dbReference>
<feature type="domain" description="Thioredoxin" evidence="1">
    <location>
        <begin position="3"/>
        <end position="160"/>
    </location>
</feature>
<organism evidence="2 3">
    <name type="scientific">Gelidibacter algens</name>
    <dbReference type="NCBI Taxonomy" id="49280"/>
    <lineage>
        <taxon>Bacteria</taxon>
        <taxon>Pseudomonadati</taxon>
        <taxon>Bacteroidota</taxon>
        <taxon>Flavobacteriia</taxon>
        <taxon>Flavobacteriales</taxon>
        <taxon>Flavobacteriaceae</taxon>
        <taxon>Gelidibacter</taxon>
    </lineage>
</organism>
<sequence length="169" mass="19416">MMIKPRTKTPDLSINLVNDTQWTLTDQHPENFILLVVYRGKHCPICKKYLQTIQKHLSEFIEKGVNVIAISSDSEKLAKATYDEWDVADLPIGYNFPIADAREWGLYISKGIKEEPKEFIEPALFIIRPDQTLYASSIQTMPFARPEIEALLKSIDFILEEEYPARGEA</sequence>
<reference evidence="2 3" key="1">
    <citation type="submission" date="2018-06" db="EMBL/GenBank/DDBJ databases">
        <title>Genomic Encyclopedia of Archaeal and Bacterial Type Strains, Phase II (KMG-II): from individual species to whole genera.</title>
        <authorList>
            <person name="Goeker M."/>
        </authorList>
    </citation>
    <scope>NUCLEOTIDE SEQUENCE [LARGE SCALE GENOMIC DNA]</scope>
    <source>
        <strain evidence="2 3">DSM 12408</strain>
    </source>
</reference>
<gene>
    <name evidence="2" type="ORF">LX77_00984</name>
</gene>
<dbReference type="InterPro" id="IPR013766">
    <property type="entry name" value="Thioredoxin_domain"/>
</dbReference>
<keyword evidence="3" id="KW-1185">Reference proteome</keyword>
<dbReference type="Pfam" id="PF00578">
    <property type="entry name" value="AhpC-TSA"/>
    <property type="match status" value="1"/>
</dbReference>
<comment type="caution">
    <text evidence="2">The sequence shown here is derived from an EMBL/GenBank/DDBJ whole genome shotgun (WGS) entry which is preliminary data.</text>
</comment>
<dbReference type="PANTHER" id="PTHR43640">
    <property type="entry name" value="OS07G0260300 PROTEIN"/>
    <property type="match status" value="1"/>
</dbReference>
<proteinExistence type="predicted"/>
<dbReference type="InterPro" id="IPR047262">
    <property type="entry name" value="PRX-like1"/>
</dbReference>
<accession>A0A327SCD1</accession>
<dbReference type="GO" id="GO:0016491">
    <property type="term" value="F:oxidoreductase activity"/>
    <property type="evidence" value="ECO:0007669"/>
    <property type="project" value="InterPro"/>
</dbReference>